<feature type="region of interest" description="Disordered" evidence="1">
    <location>
        <begin position="234"/>
        <end position="267"/>
    </location>
</feature>
<evidence type="ECO:0000256" key="1">
    <source>
        <dbReference type="SAM" id="MobiDB-lite"/>
    </source>
</evidence>
<feature type="compositionally biased region" description="Basic residues" evidence="1">
    <location>
        <begin position="342"/>
        <end position="351"/>
    </location>
</feature>
<feature type="region of interest" description="Disordered" evidence="1">
    <location>
        <begin position="342"/>
        <end position="367"/>
    </location>
</feature>
<feature type="region of interest" description="Disordered" evidence="1">
    <location>
        <begin position="1"/>
        <end position="217"/>
    </location>
</feature>
<name>A0A4Q7V528_PSEST</name>
<organism evidence="2 3">
    <name type="scientific">Pseudonocardia sediminis</name>
    <dbReference type="NCBI Taxonomy" id="1397368"/>
    <lineage>
        <taxon>Bacteria</taxon>
        <taxon>Bacillati</taxon>
        <taxon>Actinomycetota</taxon>
        <taxon>Actinomycetes</taxon>
        <taxon>Pseudonocardiales</taxon>
        <taxon>Pseudonocardiaceae</taxon>
        <taxon>Pseudonocardia</taxon>
    </lineage>
</organism>
<sequence>MGAHPTGGRALRGGRVERLGARRRGGCASTRCSRPDARRTSCRDRGRARIAPFGAQPDGQRASRISPGAPEPGAIGSAGMRTALRGRSRAVPAEAHPTGGCAPDPRVRPTRGRAPDRRSRTRPAIAHPTDGRAPDPWAPTRPADAHSAGVASSGSVRDGGVGARRRGALGRTRAARRDATAAACASHRPSRVRTASARPGRSASAGAQNPGDRCRPGRDARRMVLARVPAHAVGSSARVADERSGRADGRRCGGPSHGVGPPSSSWSERPCGARWLAAAVRGVADGAAVDRTVVHLAAADRTALHRAADRTVVHRAVADRTADRAFVRVPADGAVVRRPALRRRRRTRWRSPRAAGPSHRRHRAAVA</sequence>
<gene>
    <name evidence="2" type="ORF">EV383_4655</name>
</gene>
<protein>
    <submittedName>
        <fullName evidence="2">Uncharacterized protein</fullName>
    </submittedName>
</protein>
<feature type="compositionally biased region" description="Basic residues" evidence="1">
    <location>
        <begin position="358"/>
        <end position="367"/>
    </location>
</feature>
<feature type="compositionally biased region" description="Basic and acidic residues" evidence="1">
    <location>
        <begin position="33"/>
        <end position="47"/>
    </location>
</feature>
<feature type="compositionally biased region" description="Basic and acidic residues" evidence="1">
    <location>
        <begin position="239"/>
        <end position="251"/>
    </location>
</feature>
<dbReference type="Proteomes" id="UP000291591">
    <property type="component" value="Unassembled WGS sequence"/>
</dbReference>
<evidence type="ECO:0000313" key="2">
    <source>
        <dbReference type="EMBL" id="RZT87729.1"/>
    </source>
</evidence>
<keyword evidence="3" id="KW-1185">Reference proteome</keyword>
<reference evidence="2 3" key="1">
    <citation type="submission" date="2019-02" db="EMBL/GenBank/DDBJ databases">
        <title>Sequencing the genomes of 1000 actinobacteria strains.</title>
        <authorList>
            <person name="Klenk H.-P."/>
        </authorList>
    </citation>
    <scope>NUCLEOTIDE SEQUENCE [LARGE SCALE GENOMIC DNA]</scope>
    <source>
        <strain evidence="2 3">DSM 45779</strain>
    </source>
</reference>
<feature type="compositionally biased region" description="Low complexity" evidence="1">
    <location>
        <begin position="195"/>
        <end position="207"/>
    </location>
</feature>
<feature type="compositionally biased region" description="Low complexity" evidence="1">
    <location>
        <begin position="145"/>
        <end position="156"/>
    </location>
</feature>
<accession>A0A4Q7V528</accession>
<dbReference type="AlphaFoldDB" id="A0A4Q7V528"/>
<dbReference type="EMBL" id="SHKL01000001">
    <property type="protein sequence ID" value="RZT87729.1"/>
    <property type="molecule type" value="Genomic_DNA"/>
</dbReference>
<evidence type="ECO:0000313" key="3">
    <source>
        <dbReference type="Proteomes" id="UP000291591"/>
    </source>
</evidence>
<comment type="caution">
    <text evidence="2">The sequence shown here is derived from an EMBL/GenBank/DDBJ whole genome shotgun (WGS) entry which is preliminary data.</text>
</comment>
<proteinExistence type="predicted"/>